<dbReference type="InterPro" id="IPR020057">
    <property type="entry name" value="Ribosomal_bL25_b-dom"/>
</dbReference>
<evidence type="ECO:0000259" key="8">
    <source>
        <dbReference type="Pfam" id="PF14693"/>
    </source>
</evidence>
<accession>A0A2M6W3J2</accession>
<dbReference type="InterPro" id="IPR011035">
    <property type="entry name" value="Ribosomal_bL25/Gln-tRNA_synth"/>
</dbReference>
<protein>
    <recommendedName>
        <fullName evidence="5">Large ribosomal subunit protein bL25</fullName>
    </recommendedName>
    <alternativeName>
        <fullName evidence="5">General stress protein CTC</fullName>
    </alternativeName>
</protein>
<reference evidence="10" key="1">
    <citation type="submission" date="2017-09" db="EMBL/GenBank/DDBJ databases">
        <title>Depth-based differentiation of microbial function through sediment-hosted aquifers and enrichment of novel symbionts in the deep terrestrial subsurface.</title>
        <authorList>
            <person name="Probst A.J."/>
            <person name="Ladd B."/>
            <person name="Jarett J.K."/>
            <person name="Geller-Mcgrath D.E."/>
            <person name="Sieber C.M.K."/>
            <person name="Emerson J.B."/>
            <person name="Anantharaman K."/>
            <person name="Thomas B.C."/>
            <person name="Malmstrom R."/>
            <person name="Stieglmeier M."/>
            <person name="Klingl A."/>
            <person name="Woyke T."/>
            <person name="Ryan C.M."/>
            <person name="Banfield J.F."/>
        </authorList>
    </citation>
    <scope>NUCLEOTIDE SEQUENCE [LARGE SCALE GENOMIC DNA]</scope>
</reference>
<dbReference type="Gene3D" id="2.170.120.20">
    <property type="entry name" value="Ribosomal protein L25, beta domain"/>
    <property type="match status" value="1"/>
</dbReference>
<evidence type="ECO:0000256" key="6">
    <source>
        <dbReference type="SAM" id="MobiDB-lite"/>
    </source>
</evidence>
<dbReference type="InterPro" id="IPR037121">
    <property type="entry name" value="Ribosomal_bL25_C"/>
</dbReference>
<dbReference type="PANTHER" id="PTHR33284:SF1">
    <property type="entry name" value="RIBOSOMAL PROTEIN L25_GLN-TRNA SYNTHETASE, ANTI-CODON-BINDING DOMAIN-CONTAINING PROTEIN"/>
    <property type="match status" value="1"/>
</dbReference>
<dbReference type="Pfam" id="PF14693">
    <property type="entry name" value="Ribosomal_TL5_C"/>
    <property type="match status" value="1"/>
</dbReference>
<feature type="domain" description="Large ribosomal subunit protein bL25 beta" evidence="8">
    <location>
        <begin position="97"/>
        <end position="178"/>
    </location>
</feature>
<dbReference type="HAMAP" id="MF_01334">
    <property type="entry name" value="Ribosomal_bL25_CTC"/>
    <property type="match status" value="1"/>
</dbReference>
<comment type="function">
    <text evidence="5">This is one of the proteins that binds to the 5S RNA in the ribosome where it forms part of the central protuberance.</text>
</comment>
<dbReference type="SUPFAM" id="SSF50715">
    <property type="entry name" value="Ribosomal protein L25-like"/>
    <property type="match status" value="1"/>
</dbReference>
<proteinExistence type="inferred from homology"/>
<dbReference type="EMBL" id="PFBX01000041">
    <property type="protein sequence ID" value="PIT87290.1"/>
    <property type="molecule type" value="Genomic_DNA"/>
</dbReference>
<dbReference type="CDD" id="cd00495">
    <property type="entry name" value="Ribosomal_L25_TL5_CTC"/>
    <property type="match status" value="1"/>
</dbReference>
<feature type="compositionally biased region" description="Basic and acidic residues" evidence="6">
    <location>
        <begin position="202"/>
        <end position="230"/>
    </location>
</feature>
<dbReference type="GO" id="GO:0022625">
    <property type="term" value="C:cytosolic large ribosomal subunit"/>
    <property type="evidence" value="ECO:0007669"/>
    <property type="project" value="TreeGrafter"/>
</dbReference>
<comment type="similarity">
    <text evidence="5">Belongs to the bacterial ribosomal protein bL25 family. CTC subfamily.</text>
</comment>
<gene>
    <name evidence="5" type="primary">rplY</name>
    <name evidence="5" type="synonym">ctc</name>
    <name evidence="9" type="ORF">COU31_03695</name>
</gene>
<dbReference type="Pfam" id="PF01386">
    <property type="entry name" value="Ribosomal_L25p"/>
    <property type="match status" value="1"/>
</dbReference>
<evidence type="ECO:0000259" key="7">
    <source>
        <dbReference type="Pfam" id="PF01386"/>
    </source>
</evidence>
<evidence type="ECO:0000256" key="5">
    <source>
        <dbReference type="HAMAP-Rule" id="MF_01334"/>
    </source>
</evidence>
<name>A0A2M6W3J2_9BACT</name>
<evidence type="ECO:0000256" key="1">
    <source>
        <dbReference type="ARBA" id="ARBA00022730"/>
    </source>
</evidence>
<keyword evidence="4 5" id="KW-0687">Ribonucleoprotein</keyword>
<dbReference type="GO" id="GO:0006412">
    <property type="term" value="P:translation"/>
    <property type="evidence" value="ECO:0007669"/>
    <property type="project" value="UniProtKB-UniRule"/>
</dbReference>
<feature type="region of interest" description="Disordered" evidence="6">
    <location>
        <begin position="193"/>
        <end position="230"/>
    </location>
</feature>
<dbReference type="InterPro" id="IPR001021">
    <property type="entry name" value="Ribosomal_bL25_long"/>
</dbReference>
<dbReference type="GO" id="GO:0008097">
    <property type="term" value="F:5S rRNA binding"/>
    <property type="evidence" value="ECO:0007669"/>
    <property type="project" value="InterPro"/>
</dbReference>
<sequence length="230" mass="25333">MVYKISAKKREKKGEAVRTSSVLPAVVCGANQDSLSLTVDYNEFEKLYNEAGSASLIDLEIDGQVKDKVLIHEFQLDPRTDRFMHVDLRRIEMGKAMTAMVGLEFLGESGAVKEFGGTLVKNVDEVEVRCLPKDLVSQIEVDLSVLKTFEDVIRIKDLVLPVGITILSPGPEDAVAKAIPALTEEQLKAMDEQTADISAVQDAKEKKEKEGEEATDKPVAGVEDKKEEKK</sequence>
<keyword evidence="1 5" id="KW-0699">rRNA-binding</keyword>
<dbReference type="GO" id="GO:0003735">
    <property type="term" value="F:structural constituent of ribosome"/>
    <property type="evidence" value="ECO:0007669"/>
    <property type="project" value="InterPro"/>
</dbReference>
<keyword evidence="3 5" id="KW-0689">Ribosomal protein</keyword>
<evidence type="ECO:0000313" key="10">
    <source>
        <dbReference type="Proteomes" id="UP000231183"/>
    </source>
</evidence>
<dbReference type="Gene3D" id="2.40.240.10">
    <property type="entry name" value="Ribosomal Protein L25, Chain P"/>
    <property type="match status" value="1"/>
</dbReference>
<evidence type="ECO:0000256" key="3">
    <source>
        <dbReference type="ARBA" id="ARBA00022980"/>
    </source>
</evidence>
<evidence type="ECO:0000256" key="4">
    <source>
        <dbReference type="ARBA" id="ARBA00023274"/>
    </source>
</evidence>
<feature type="domain" description="Large ribosomal subunit protein bL25 L25" evidence="7">
    <location>
        <begin position="5"/>
        <end position="88"/>
    </location>
</feature>
<dbReference type="PANTHER" id="PTHR33284">
    <property type="entry name" value="RIBOSOMAL PROTEIN L25/GLN-TRNA SYNTHETASE, ANTI-CODON-BINDING DOMAIN-CONTAINING PROTEIN"/>
    <property type="match status" value="1"/>
</dbReference>
<dbReference type="InterPro" id="IPR029751">
    <property type="entry name" value="Ribosomal_L25_dom"/>
</dbReference>
<organism evidence="9 10">
    <name type="scientific">Candidatus Magasanikbacteria bacterium CG10_big_fil_rev_8_21_14_0_10_40_10</name>
    <dbReference type="NCBI Taxonomy" id="1974648"/>
    <lineage>
        <taxon>Bacteria</taxon>
        <taxon>Candidatus Magasanikiibacteriota</taxon>
    </lineage>
</organism>
<comment type="caution">
    <text evidence="9">The sequence shown here is derived from an EMBL/GenBank/DDBJ whole genome shotgun (WGS) entry which is preliminary data.</text>
</comment>
<keyword evidence="2 5" id="KW-0694">RNA-binding</keyword>
<comment type="subunit">
    <text evidence="5">Part of the 50S ribosomal subunit; part of the 5S rRNA/L5/L18/L25 subcomplex. Contacts the 5S rRNA. Binds to the 5S rRNA independently of L5 and L18.</text>
</comment>
<dbReference type="InterPro" id="IPR020056">
    <property type="entry name" value="Rbsml_bL25/Gln-tRNA_synth_N"/>
</dbReference>
<evidence type="ECO:0000256" key="2">
    <source>
        <dbReference type="ARBA" id="ARBA00022884"/>
    </source>
</evidence>
<dbReference type="NCBIfam" id="TIGR00731">
    <property type="entry name" value="bL25_bact_ctc"/>
    <property type="match status" value="1"/>
</dbReference>
<dbReference type="AlphaFoldDB" id="A0A2M6W3J2"/>
<dbReference type="Proteomes" id="UP000231183">
    <property type="component" value="Unassembled WGS sequence"/>
</dbReference>
<dbReference type="InterPro" id="IPR020930">
    <property type="entry name" value="Ribosomal_uL5_bac-type"/>
</dbReference>
<evidence type="ECO:0000313" key="9">
    <source>
        <dbReference type="EMBL" id="PIT87290.1"/>
    </source>
</evidence>